<keyword evidence="2" id="KW-1185">Reference proteome</keyword>
<name>A0A4V6Y1U5_9BACT</name>
<evidence type="ECO:0000313" key="1">
    <source>
        <dbReference type="EMBL" id="TKT87303.1"/>
    </source>
</evidence>
<dbReference type="Proteomes" id="UP000304900">
    <property type="component" value="Unassembled WGS sequence"/>
</dbReference>
<protein>
    <submittedName>
        <fullName evidence="1">Uncharacterized protein</fullName>
    </submittedName>
</protein>
<organism evidence="1 2">
    <name type="scientific">Dyadobacter frigoris</name>
    <dbReference type="NCBI Taxonomy" id="2576211"/>
    <lineage>
        <taxon>Bacteria</taxon>
        <taxon>Pseudomonadati</taxon>
        <taxon>Bacteroidota</taxon>
        <taxon>Cytophagia</taxon>
        <taxon>Cytophagales</taxon>
        <taxon>Spirosomataceae</taxon>
        <taxon>Dyadobacter</taxon>
    </lineage>
</organism>
<comment type="caution">
    <text evidence="1">The sequence shown here is derived from an EMBL/GenBank/DDBJ whole genome shotgun (WGS) entry which is preliminary data.</text>
</comment>
<reference evidence="1 2" key="1">
    <citation type="submission" date="2019-05" db="EMBL/GenBank/DDBJ databases">
        <title>Dyadobacter AR-3-8 sp. nov., isolated from arctic soil.</title>
        <authorList>
            <person name="Chaudhary D.K."/>
        </authorList>
    </citation>
    <scope>NUCLEOTIDE SEQUENCE [LARGE SCALE GENOMIC DNA]</scope>
    <source>
        <strain evidence="1 2">AR-3-8</strain>
    </source>
</reference>
<proteinExistence type="predicted"/>
<evidence type="ECO:0000313" key="2">
    <source>
        <dbReference type="Proteomes" id="UP000304900"/>
    </source>
</evidence>
<dbReference type="AlphaFoldDB" id="A0A4V6Y1U5"/>
<dbReference type="RefSeq" id="WP_137343732.1">
    <property type="nucleotide sequence ID" value="NZ_BSQH01000016.1"/>
</dbReference>
<sequence>MIKISQLPLITTADQFHAAKQILLVDVLYVGDAPRTMREYIKTSHGGFVYEKKTYMPITLTGNPESLIANAEKGIHFKFDKGFENVYFLDGNLDSAIWHRKLYDMTAYANQPAIGFEREVDFIIERYLSGYVEYPKPEATLLKLPAKMPAIGTKAMRGLKPVVRK</sequence>
<dbReference type="EMBL" id="SZVO01000020">
    <property type="protein sequence ID" value="TKT87303.1"/>
    <property type="molecule type" value="Genomic_DNA"/>
</dbReference>
<gene>
    <name evidence="1" type="ORF">FDK13_30090</name>
</gene>
<accession>A0A4V6Y1U5</accession>
<dbReference type="OrthoDB" id="955331at2"/>